<proteinExistence type="predicted"/>
<evidence type="ECO:0000313" key="1">
    <source>
        <dbReference type="EMBL" id="MBL6449713.1"/>
    </source>
</evidence>
<dbReference type="RefSeq" id="WP_202859259.1">
    <property type="nucleotide sequence ID" value="NZ_JAEUGD010000067.1"/>
</dbReference>
<dbReference type="NCBIfam" id="NF041384">
    <property type="entry name" value="YHS_seleno_dom"/>
    <property type="match status" value="1"/>
</dbReference>
<comment type="caution">
    <text evidence="1">The sequence shown here is derived from an EMBL/GenBank/DDBJ whole genome shotgun (WGS) entry which is preliminary data.</text>
</comment>
<gene>
    <name evidence="1" type="ORF">JMN32_25610</name>
</gene>
<name>A0A937G3E9_9BACT</name>
<dbReference type="EMBL" id="JAEUGD010000067">
    <property type="protein sequence ID" value="MBL6449713.1"/>
    <property type="molecule type" value="Genomic_DNA"/>
</dbReference>
<accession>A0A937G3E9</accession>
<organism evidence="1 2">
    <name type="scientific">Fulvivirga marina</name>
    <dbReference type="NCBI Taxonomy" id="2494733"/>
    <lineage>
        <taxon>Bacteria</taxon>
        <taxon>Pseudomonadati</taxon>
        <taxon>Bacteroidota</taxon>
        <taxon>Cytophagia</taxon>
        <taxon>Cytophagales</taxon>
        <taxon>Fulvivirgaceae</taxon>
        <taxon>Fulvivirga</taxon>
    </lineage>
</organism>
<dbReference type="AlphaFoldDB" id="A0A937G3E9"/>
<dbReference type="Proteomes" id="UP000614216">
    <property type="component" value="Unassembled WGS sequence"/>
</dbReference>
<reference evidence="1" key="1">
    <citation type="submission" date="2021-01" db="EMBL/GenBank/DDBJ databases">
        <title>Fulvivirga kasyanovii gen. nov., sp nov., a novel member of the phylum Bacteroidetes isolated from seawater in a mussel farm.</title>
        <authorList>
            <person name="Zhao L.-H."/>
            <person name="Wang Z.-J."/>
        </authorList>
    </citation>
    <scope>NUCLEOTIDE SEQUENCE</scope>
    <source>
        <strain evidence="1">29W222</strain>
    </source>
</reference>
<protein>
    <submittedName>
        <fullName evidence="1">YHS domain protein</fullName>
    </submittedName>
</protein>
<evidence type="ECO:0000313" key="2">
    <source>
        <dbReference type="Proteomes" id="UP000614216"/>
    </source>
</evidence>
<keyword evidence="2" id="KW-1185">Reference proteome</keyword>
<sequence length="148" mass="16807">MRTIITFIIIIIAAGNSFSQNDKHFNTKKGVAIDGYDPVSYFANTPKKGDESLSHTHNEVTYLFSTEENLQKFAKTPQKYIPEYGGWCAYAIGKSGKKVKVNPETYKIKGGKLYLFYNFNGYNTLNDWNKNEESLLKSASANWEKIAQ</sequence>